<dbReference type="AlphaFoldDB" id="A0A8S9RGL4"/>
<protein>
    <submittedName>
        <fullName evidence="2">Uncharacterized protein</fullName>
    </submittedName>
</protein>
<feature type="region of interest" description="Disordered" evidence="1">
    <location>
        <begin position="21"/>
        <end position="44"/>
    </location>
</feature>
<sequence>MLSLPSGQEYRDVAVRAGGVCEPANRRQQDHHASAEAPPSTTPLMRTSPHISIPIYLCFLLPSHTDTMQLAHRFSVSALSIDDEVLTSIDSNALMSIDRELYISIDTRDRWVRTFFSLV</sequence>
<proteinExistence type="predicted"/>
<feature type="compositionally biased region" description="Basic and acidic residues" evidence="1">
    <location>
        <begin position="24"/>
        <end position="34"/>
    </location>
</feature>
<dbReference type="EMBL" id="QGKX02000095">
    <property type="protein sequence ID" value="KAF3572198.1"/>
    <property type="molecule type" value="Genomic_DNA"/>
</dbReference>
<name>A0A8S9RGL4_BRACR</name>
<reference evidence="2" key="1">
    <citation type="submission" date="2019-12" db="EMBL/GenBank/DDBJ databases">
        <title>Genome sequencing and annotation of Brassica cretica.</title>
        <authorList>
            <person name="Studholme D.J."/>
            <person name="Sarris P."/>
        </authorList>
    </citation>
    <scope>NUCLEOTIDE SEQUENCE</scope>
    <source>
        <strain evidence="2">PFS-109/04</strain>
        <tissue evidence="2">Leaf</tissue>
    </source>
</reference>
<gene>
    <name evidence="2" type="ORF">F2Q69_00059113</name>
</gene>
<organism evidence="2 3">
    <name type="scientific">Brassica cretica</name>
    <name type="common">Mustard</name>
    <dbReference type="NCBI Taxonomy" id="69181"/>
    <lineage>
        <taxon>Eukaryota</taxon>
        <taxon>Viridiplantae</taxon>
        <taxon>Streptophyta</taxon>
        <taxon>Embryophyta</taxon>
        <taxon>Tracheophyta</taxon>
        <taxon>Spermatophyta</taxon>
        <taxon>Magnoliopsida</taxon>
        <taxon>eudicotyledons</taxon>
        <taxon>Gunneridae</taxon>
        <taxon>Pentapetalae</taxon>
        <taxon>rosids</taxon>
        <taxon>malvids</taxon>
        <taxon>Brassicales</taxon>
        <taxon>Brassicaceae</taxon>
        <taxon>Brassiceae</taxon>
        <taxon>Brassica</taxon>
    </lineage>
</organism>
<dbReference type="Proteomes" id="UP000712600">
    <property type="component" value="Unassembled WGS sequence"/>
</dbReference>
<evidence type="ECO:0000313" key="3">
    <source>
        <dbReference type="Proteomes" id="UP000712600"/>
    </source>
</evidence>
<accession>A0A8S9RGL4</accession>
<evidence type="ECO:0000256" key="1">
    <source>
        <dbReference type="SAM" id="MobiDB-lite"/>
    </source>
</evidence>
<comment type="caution">
    <text evidence="2">The sequence shown here is derived from an EMBL/GenBank/DDBJ whole genome shotgun (WGS) entry which is preliminary data.</text>
</comment>
<evidence type="ECO:0000313" key="2">
    <source>
        <dbReference type="EMBL" id="KAF3572198.1"/>
    </source>
</evidence>